<dbReference type="GO" id="GO:0016020">
    <property type="term" value="C:membrane"/>
    <property type="evidence" value="ECO:0007669"/>
    <property type="project" value="UniProtKB-SubCell"/>
</dbReference>
<feature type="transmembrane region" description="Helical" evidence="6">
    <location>
        <begin position="993"/>
        <end position="1018"/>
    </location>
</feature>
<dbReference type="Pfam" id="PF04511">
    <property type="entry name" value="DER1"/>
    <property type="match status" value="1"/>
</dbReference>
<evidence type="ECO:0000256" key="3">
    <source>
        <dbReference type="ARBA" id="ARBA00022989"/>
    </source>
</evidence>
<feature type="compositionally biased region" description="Acidic residues" evidence="5">
    <location>
        <begin position="543"/>
        <end position="559"/>
    </location>
</feature>
<feature type="compositionally biased region" description="Basic residues" evidence="5">
    <location>
        <begin position="34"/>
        <end position="54"/>
    </location>
</feature>
<comment type="caution">
    <text evidence="7">The sequence shown here is derived from an EMBL/GenBank/DDBJ whole genome shotgun (WGS) entry which is preliminary data.</text>
</comment>
<dbReference type="Proteomes" id="UP000596902">
    <property type="component" value="Unassembled WGS sequence"/>
</dbReference>
<feature type="transmembrane region" description="Helical" evidence="6">
    <location>
        <begin position="1076"/>
        <end position="1101"/>
    </location>
</feature>
<dbReference type="InterPro" id="IPR007599">
    <property type="entry name" value="DER1"/>
</dbReference>
<sequence>MLRRQLSPASLWHRTPVCLFCAARSQTRLPQRQSIRHKSERAVPIRKHAVRDKKKSGEGEESEGPRSILSGMLGDKKKRDKEKNEEREAIAISTLYPSDLKFEAVEVDKPPVPMLSYGLDRVLFNPGVYLLQDPRTHVYNFDPYLEKIMPANEFDFDALSEYKTSSKDEDLLALTRRVGTKFTGSTSSMSSMLQHFHYILSNFRRLNHGMLSRQFPEPSSKFSRITLGPSAVFLRYKDGTYAIDADKSYDSPNIMSWLGHSLEKLLTTERSEFEKFRRSSPEKAPTEENASRCYHYSKQGNIMMRSQLDAVDPRLPGTGVFDLKTRAVVSIRMNHKHYEEGSGYQLRHSLGEWESFEREFYDMTRATMLKYSLQVRMGRMDGIFIAYHNIERIFGFQYLSLSDMDAVLHGQHDTILGDQEFKLSLNLVDELLVKATEQFPNTSIRLHFEAREGKTPFMYVFAEPVTEEQADEIQSAGEAAQKEFAQNVVGVGKGDAETQAAWQEAQDDVDEQVDAEKTSEEVEAQEDEHSTTVEDVDQGMVEETAETAEEVTEDSDDVAEDTFENPAAPNGPLMGWTMTVRSLVNGGYVDRPEQISEWDDWKIEYHIREIPEEKRWKLYRSLQARRHQLIGQDEEAVDRGLKHYRDLIQRYSNRGRAWRKQQDKIKATKGVQLFRPLGPGSDAVASQHDIVQGNEFSDNPDIVDDQAREEEPYSEESTPKESLSKEKKAEVLDGMPSYAPHMAPPLNKLMSELRPKISIMVRQHGSLEKDAETNEAAWEAARGALIGGTKWGAFFAVAGGVAYAFSPVYKGLTVQFKTYIQMSGMILGGMLEADKRMVAYQHRVRHHKRVARDMEIWRRYEDSYEERGTPGVGDTMRTPSPDKREREPSSSIEVTPSPGSTTTESTASQPSHTGSTTDGSIIHSSPTSNVSSTGSTVVESTPSESTDNEASDSQYSESESESTMTEERGRTDAQWWELREQWILHRYEKKTEFTTITAAAVVVSAAGYGGIISLYHYIFASHYVFTTKVFPQLWRIFTAFLITKPKFGILLDPYFLYQYGSSIERESSRFSQPGDFFVYTMFLASVIAATAGGILNQYTFLPALSLAYAYTFAQDNPTRSVSFFIITFESKYLPFAMLFMTFIIDGPDAAAGQLTGLIAAHLYDFLTRIWPTFGGGTNYIRTPQMVKGWFSATPGSVQDRGFGHVVEGRGRTAGAAGSGAPPSAARATGNAWSGMGPGRRLGE</sequence>
<feature type="region of interest" description="Disordered" evidence="5">
    <location>
        <begin position="502"/>
        <end position="559"/>
    </location>
</feature>
<name>A0A8H7AW58_9PLEO</name>
<reference evidence="7" key="2">
    <citation type="submission" date="2020-08" db="EMBL/GenBank/DDBJ databases">
        <title>Draft Genome Sequence of Cumin Blight Pathogen Alternaria burnsii.</title>
        <authorList>
            <person name="Feng Z."/>
        </authorList>
    </citation>
    <scope>NUCLEOTIDE SEQUENCE</scope>
    <source>
        <strain evidence="7">CBS107.38</strain>
    </source>
</reference>
<dbReference type="PANTHER" id="PTHR31014">
    <property type="entry name" value="MITOCHONDRIAL TRANSLATION SYSTEM COMPONENT PET127-RELATED"/>
    <property type="match status" value="1"/>
</dbReference>
<feature type="region of interest" description="Disordered" evidence="5">
    <location>
        <begin position="1211"/>
        <end position="1243"/>
    </location>
</feature>
<feature type="region of interest" description="Disordered" evidence="5">
    <location>
        <begin position="864"/>
        <end position="971"/>
    </location>
</feature>
<feature type="region of interest" description="Disordered" evidence="5">
    <location>
        <begin position="30"/>
        <end position="85"/>
    </location>
</feature>
<proteinExistence type="predicted"/>
<feature type="transmembrane region" description="Helical" evidence="6">
    <location>
        <begin position="1033"/>
        <end position="1055"/>
    </location>
</feature>
<dbReference type="Pfam" id="PF08634">
    <property type="entry name" value="Pet127"/>
    <property type="match status" value="1"/>
</dbReference>
<evidence type="ECO:0000256" key="4">
    <source>
        <dbReference type="ARBA" id="ARBA00023136"/>
    </source>
</evidence>
<gene>
    <name evidence="7" type="ORF">GT037_009227</name>
</gene>
<keyword evidence="8" id="KW-1185">Reference proteome</keyword>
<dbReference type="PANTHER" id="PTHR31014:SF0">
    <property type="entry name" value="MITOCHONDRIAL TRANSLATION SYSTEM COMPONENT PET127-RELATED"/>
    <property type="match status" value="1"/>
</dbReference>
<evidence type="ECO:0000313" key="8">
    <source>
        <dbReference type="Proteomes" id="UP000596902"/>
    </source>
</evidence>
<dbReference type="SUPFAM" id="SSF144091">
    <property type="entry name" value="Rhomboid-like"/>
    <property type="match status" value="1"/>
</dbReference>
<evidence type="ECO:0000313" key="7">
    <source>
        <dbReference type="EMBL" id="KAF7672726.1"/>
    </source>
</evidence>
<dbReference type="GO" id="GO:0005740">
    <property type="term" value="C:mitochondrial envelope"/>
    <property type="evidence" value="ECO:0007669"/>
    <property type="project" value="TreeGrafter"/>
</dbReference>
<keyword evidence="3 6" id="KW-1133">Transmembrane helix</keyword>
<keyword evidence="4 6" id="KW-0472">Membrane</keyword>
<organism evidence="7 8">
    <name type="scientific">Alternaria burnsii</name>
    <dbReference type="NCBI Taxonomy" id="1187904"/>
    <lineage>
        <taxon>Eukaryota</taxon>
        <taxon>Fungi</taxon>
        <taxon>Dikarya</taxon>
        <taxon>Ascomycota</taxon>
        <taxon>Pezizomycotina</taxon>
        <taxon>Dothideomycetes</taxon>
        <taxon>Pleosporomycetidae</taxon>
        <taxon>Pleosporales</taxon>
        <taxon>Pleosporineae</taxon>
        <taxon>Pleosporaceae</taxon>
        <taxon>Alternaria</taxon>
        <taxon>Alternaria sect. Alternaria</taxon>
    </lineage>
</organism>
<feature type="transmembrane region" description="Helical" evidence="6">
    <location>
        <begin position="791"/>
        <end position="812"/>
    </location>
</feature>
<evidence type="ECO:0000256" key="2">
    <source>
        <dbReference type="ARBA" id="ARBA00022692"/>
    </source>
</evidence>
<dbReference type="RefSeq" id="XP_038783076.1">
    <property type="nucleotide sequence ID" value="XM_038934274.1"/>
</dbReference>
<feature type="compositionally biased region" description="Low complexity" evidence="5">
    <location>
        <begin position="924"/>
        <end position="963"/>
    </location>
</feature>
<evidence type="ECO:0000256" key="1">
    <source>
        <dbReference type="ARBA" id="ARBA00004141"/>
    </source>
</evidence>
<feature type="region of interest" description="Disordered" evidence="5">
    <location>
        <begin position="707"/>
        <end position="726"/>
    </location>
</feature>
<dbReference type="InterPro" id="IPR035952">
    <property type="entry name" value="Rhomboid-like_sf"/>
</dbReference>
<keyword evidence="2 6" id="KW-0812">Transmembrane</keyword>
<accession>A0A8H7AW58</accession>
<feature type="compositionally biased region" description="Low complexity" evidence="5">
    <location>
        <begin position="895"/>
        <end position="908"/>
    </location>
</feature>
<evidence type="ECO:0000256" key="6">
    <source>
        <dbReference type="SAM" id="Phobius"/>
    </source>
</evidence>
<dbReference type="InterPro" id="IPR013943">
    <property type="entry name" value="Pet127"/>
</dbReference>
<dbReference type="AlphaFoldDB" id="A0A8H7AW58"/>
<dbReference type="EMBL" id="JAAABM010000015">
    <property type="protein sequence ID" value="KAF7672726.1"/>
    <property type="molecule type" value="Genomic_DNA"/>
</dbReference>
<feature type="compositionally biased region" description="Low complexity" evidence="5">
    <location>
        <begin position="1212"/>
        <end position="1229"/>
    </location>
</feature>
<comment type="subcellular location">
    <subcellularLocation>
        <location evidence="1">Membrane</location>
        <topology evidence="1">Multi-pass membrane protein</topology>
    </subcellularLocation>
</comment>
<evidence type="ECO:0000256" key="5">
    <source>
        <dbReference type="SAM" id="MobiDB-lite"/>
    </source>
</evidence>
<feature type="compositionally biased region" description="Polar residues" evidence="5">
    <location>
        <begin position="909"/>
        <end position="923"/>
    </location>
</feature>
<protein>
    <submittedName>
        <fullName evidence="7">Pet127-domain-containing protein</fullName>
    </submittedName>
</protein>
<feature type="compositionally biased region" description="Basic and acidic residues" evidence="5">
    <location>
        <begin position="74"/>
        <end position="85"/>
    </location>
</feature>
<reference evidence="7" key="1">
    <citation type="submission" date="2020-01" db="EMBL/GenBank/DDBJ databases">
        <authorList>
            <person name="Feng Z.H.Z."/>
        </authorList>
    </citation>
    <scope>NUCLEOTIDE SEQUENCE</scope>
    <source>
        <strain evidence="7">CBS107.38</strain>
    </source>
</reference>
<dbReference type="GeneID" id="62207452"/>
<dbReference type="GO" id="GO:0000964">
    <property type="term" value="P:mitochondrial RNA 5'-end processing"/>
    <property type="evidence" value="ECO:0007669"/>
    <property type="project" value="TreeGrafter"/>
</dbReference>